<proteinExistence type="predicted"/>
<evidence type="ECO:0000313" key="2">
    <source>
        <dbReference type="EMBL" id="KAH3870745.1"/>
    </source>
</evidence>
<sequence>MLLEQEFTGRAASRCCSSIILLLEQHLNTARAAFFLLQQKLKFRPLGAPYSNTSTTPPPSVSDPFFT</sequence>
<feature type="region of interest" description="Disordered" evidence="1">
    <location>
        <begin position="48"/>
        <end position="67"/>
    </location>
</feature>
<name>A0A9D4M6N0_DREPO</name>
<reference evidence="2" key="2">
    <citation type="submission" date="2020-11" db="EMBL/GenBank/DDBJ databases">
        <authorList>
            <person name="McCartney M.A."/>
            <person name="Auch B."/>
            <person name="Kono T."/>
            <person name="Mallez S."/>
            <person name="Becker A."/>
            <person name="Gohl D.M."/>
            <person name="Silverstein K.A.T."/>
            <person name="Koren S."/>
            <person name="Bechman K.B."/>
            <person name="Herman A."/>
            <person name="Abrahante J.E."/>
            <person name="Garbe J."/>
        </authorList>
    </citation>
    <scope>NUCLEOTIDE SEQUENCE</scope>
    <source>
        <strain evidence="2">Duluth1</strain>
        <tissue evidence="2">Whole animal</tissue>
    </source>
</reference>
<evidence type="ECO:0000256" key="1">
    <source>
        <dbReference type="SAM" id="MobiDB-lite"/>
    </source>
</evidence>
<dbReference type="EMBL" id="JAIWYP010000002">
    <property type="protein sequence ID" value="KAH3870745.1"/>
    <property type="molecule type" value="Genomic_DNA"/>
</dbReference>
<comment type="caution">
    <text evidence="2">The sequence shown here is derived from an EMBL/GenBank/DDBJ whole genome shotgun (WGS) entry which is preliminary data.</text>
</comment>
<keyword evidence="3" id="KW-1185">Reference proteome</keyword>
<accession>A0A9D4M6N0</accession>
<evidence type="ECO:0000313" key="3">
    <source>
        <dbReference type="Proteomes" id="UP000828390"/>
    </source>
</evidence>
<organism evidence="2 3">
    <name type="scientific">Dreissena polymorpha</name>
    <name type="common">Zebra mussel</name>
    <name type="synonym">Mytilus polymorpha</name>
    <dbReference type="NCBI Taxonomy" id="45954"/>
    <lineage>
        <taxon>Eukaryota</taxon>
        <taxon>Metazoa</taxon>
        <taxon>Spiralia</taxon>
        <taxon>Lophotrochozoa</taxon>
        <taxon>Mollusca</taxon>
        <taxon>Bivalvia</taxon>
        <taxon>Autobranchia</taxon>
        <taxon>Heteroconchia</taxon>
        <taxon>Euheterodonta</taxon>
        <taxon>Imparidentia</taxon>
        <taxon>Neoheterodontei</taxon>
        <taxon>Myida</taxon>
        <taxon>Dreissenoidea</taxon>
        <taxon>Dreissenidae</taxon>
        <taxon>Dreissena</taxon>
    </lineage>
</organism>
<protein>
    <submittedName>
        <fullName evidence="2">Uncharacterized protein</fullName>
    </submittedName>
</protein>
<dbReference type="AlphaFoldDB" id="A0A9D4M6N0"/>
<reference evidence="2" key="1">
    <citation type="journal article" date="2019" name="bioRxiv">
        <title>The Genome of the Zebra Mussel, Dreissena polymorpha: A Resource for Invasive Species Research.</title>
        <authorList>
            <person name="McCartney M.A."/>
            <person name="Auch B."/>
            <person name="Kono T."/>
            <person name="Mallez S."/>
            <person name="Zhang Y."/>
            <person name="Obille A."/>
            <person name="Becker A."/>
            <person name="Abrahante J.E."/>
            <person name="Garbe J."/>
            <person name="Badalamenti J.P."/>
            <person name="Herman A."/>
            <person name="Mangelson H."/>
            <person name="Liachko I."/>
            <person name="Sullivan S."/>
            <person name="Sone E.D."/>
            <person name="Koren S."/>
            <person name="Silverstein K.A.T."/>
            <person name="Beckman K.B."/>
            <person name="Gohl D.M."/>
        </authorList>
    </citation>
    <scope>NUCLEOTIDE SEQUENCE</scope>
    <source>
        <strain evidence="2">Duluth1</strain>
        <tissue evidence="2">Whole animal</tissue>
    </source>
</reference>
<dbReference type="Proteomes" id="UP000828390">
    <property type="component" value="Unassembled WGS sequence"/>
</dbReference>
<gene>
    <name evidence="2" type="ORF">DPMN_033935</name>
</gene>